<gene>
    <name evidence="1" type="ORF">L2E82_33698</name>
</gene>
<evidence type="ECO:0000313" key="2">
    <source>
        <dbReference type="Proteomes" id="UP001055811"/>
    </source>
</evidence>
<dbReference type="EMBL" id="CM042014">
    <property type="protein sequence ID" value="KAI3722656.1"/>
    <property type="molecule type" value="Genomic_DNA"/>
</dbReference>
<sequence length="117" mass="13036">MVQFTRSLLGNSVGGPIPREIGDIATLEELLLSANNFTGNVWQSDSIPVTNLEDLIDGSTLSGRIPSFIRNWTRLIRLDWQGTSMEGPIPSIIYLLRNLEELTKYKLPQSAKFDTDG</sequence>
<accession>A0ACB9BKV4</accession>
<organism evidence="1 2">
    <name type="scientific">Cichorium intybus</name>
    <name type="common">Chicory</name>
    <dbReference type="NCBI Taxonomy" id="13427"/>
    <lineage>
        <taxon>Eukaryota</taxon>
        <taxon>Viridiplantae</taxon>
        <taxon>Streptophyta</taxon>
        <taxon>Embryophyta</taxon>
        <taxon>Tracheophyta</taxon>
        <taxon>Spermatophyta</taxon>
        <taxon>Magnoliopsida</taxon>
        <taxon>eudicotyledons</taxon>
        <taxon>Gunneridae</taxon>
        <taxon>Pentapetalae</taxon>
        <taxon>asterids</taxon>
        <taxon>campanulids</taxon>
        <taxon>Asterales</taxon>
        <taxon>Asteraceae</taxon>
        <taxon>Cichorioideae</taxon>
        <taxon>Cichorieae</taxon>
        <taxon>Cichoriinae</taxon>
        <taxon>Cichorium</taxon>
    </lineage>
</organism>
<reference evidence="2" key="1">
    <citation type="journal article" date="2022" name="Mol. Ecol. Resour.">
        <title>The genomes of chicory, endive, great burdock and yacon provide insights into Asteraceae palaeo-polyploidization history and plant inulin production.</title>
        <authorList>
            <person name="Fan W."/>
            <person name="Wang S."/>
            <person name="Wang H."/>
            <person name="Wang A."/>
            <person name="Jiang F."/>
            <person name="Liu H."/>
            <person name="Zhao H."/>
            <person name="Xu D."/>
            <person name="Zhang Y."/>
        </authorList>
    </citation>
    <scope>NUCLEOTIDE SEQUENCE [LARGE SCALE GENOMIC DNA]</scope>
    <source>
        <strain evidence="2">cv. Punajuju</strain>
    </source>
</reference>
<dbReference type="Proteomes" id="UP001055811">
    <property type="component" value="Linkage Group LG06"/>
</dbReference>
<proteinExistence type="predicted"/>
<protein>
    <submittedName>
        <fullName evidence="1">Uncharacterized protein</fullName>
    </submittedName>
</protein>
<name>A0ACB9BKV4_CICIN</name>
<keyword evidence="2" id="KW-1185">Reference proteome</keyword>
<evidence type="ECO:0000313" key="1">
    <source>
        <dbReference type="EMBL" id="KAI3722656.1"/>
    </source>
</evidence>
<reference evidence="1 2" key="2">
    <citation type="journal article" date="2022" name="Mol. Ecol. Resour.">
        <title>The genomes of chicory, endive, great burdock and yacon provide insights into Asteraceae paleo-polyploidization history and plant inulin production.</title>
        <authorList>
            <person name="Fan W."/>
            <person name="Wang S."/>
            <person name="Wang H."/>
            <person name="Wang A."/>
            <person name="Jiang F."/>
            <person name="Liu H."/>
            <person name="Zhao H."/>
            <person name="Xu D."/>
            <person name="Zhang Y."/>
        </authorList>
    </citation>
    <scope>NUCLEOTIDE SEQUENCE [LARGE SCALE GENOMIC DNA]</scope>
    <source>
        <strain evidence="2">cv. Punajuju</strain>
        <tissue evidence="1">Leaves</tissue>
    </source>
</reference>
<comment type="caution">
    <text evidence="1">The sequence shown here is derived from an EMBL/GenBank/DDBJ whole genome shotgun (WGS) entry which is preliminary data.</text>
</comment>